<accession>A0ABV9JP32</accession>
<reference evidence="3" key="1">
    <citation type="journal article" date="2019" name="Int. J. Syst. Evol. Microbiol.">
        <title>The Global Catalogue of Microorganisms (GCM) 10K type strain sequencing project: providing services to taxonomists for standard genome sequencing and annotation.</title>
        <authorList>
            <consortium name="The Broad Institute Genomics Platform"/>
            <consortium name="The Broad Institute Genome Sequencing Center for Infectious Disease"/>
            <person name="Wu L."/>
            <person name="Ma J."/>
        </authorList>
    </citation>
    <scope>NUCLEOTIDE SEQUENCE [LARGE SCALE GENOMIC DNA]</scope>
    <source>
        <strain evidence="3">DT28</strain>
    </source>
</reference>
<name>A0ABV9JP32_9GAMM</name>
<gene>
    <name evidence="2" type="ORF">ACFO3I_13490</name>
</gene>
<dbReference type="Gene3D" id="3.40.190.10">
    <property type="entry name" value="Periplasmic binding protein-like II"/>
    <property type="match status" value="2"/>
</dbReference>
<sequence>MKPGVLLLALCCSLSLSARPLLVGISQDVLPDQRSNTISFEQQLLQQLLTEMGYQVEFVPAPHARMTRMLQQHQLDIAARQGGAPQQGLFYTQPYLQVDNRVFALASFHGALNSVQDLSRYHLASFQNARTILGPEYAAVVHKAPSYREVIHHAQLVDLLKKQRTELLVLDKVTFERRWLETGGTLSEVKSYVLFPAASHRFGCHQADVCRVLDLHLQKWQQSGALQQLRQQIRAQQNSQN</sequence>
<evidence type="ECO:0000313" key="3">
    <source>
        <dbReference type="Proteomes" id="UP001595962"/>
    </source>
</evidence>
<dbReference type="RefSeq" id="WP_377334707.1">
    <property type="nucleotide sequence ID" value="NZ_JBHSGB010000012.1"/>
</dbReference>
<keyword evidence="3" id="KW-1185">Reference proteome</keyword>
<proteinExistence type="predicted"/>
<protein>
    <recommendedName>
        <fullName evidence="4">Transporter substrate-binding domain-containing protein</fullName>
    </recommendedName>
</protein>
<organism evidence="2 3">
    <name type="scientific">Rheinheimera marina</name>
    <dbReference type="NCBI Taxonomy" id="1774958"/>
    <lineage>
        <taxon>Bacteria</taxon>
        <taxon>Pseudomonadati</taxon>
        <taxon>Pseudomonadota</taxon>
        <taxon>Gammaproteobacteria</taxon>
        <taxon>Chromatiales</taxon>
        <taxon>Chromatiaceae</taxon>
        <taxon>Rheinheimera</taxon>
    </lineage>
</organism>
<evidence type="ECO:0000313" key="2">
    <source>
        <dbReference type="EMBL" id="MFC4656022.1"/>
    </source>
</evidence>
<evidence type="ECO:0000256" key="1">
    <source>
        <dbReference type="SAM" id="SignalP"/>
    </source>
</evidence>
<keyword evidence="1" id="KW-0732">Signal</keyword>
<evidence type="ECO:0008006" key="4">
    <source>
        <dbReference type="Google" id="ProtNLM"/>
    </source>
</evidence>
<feature type="signal peptide" evidence="1">
    <location>
        <begin position="1"/>
        <end position="18"/>
    </location>
</feature>
<dbReference type="EMBL" id="JBHSGB010000012">
    <property type="protein sequence ID" value="MFC4656022.1"/>
    <property type="molecule type" value="Genomic_DNA"/>
</dbReference>
<feature type="chain" id="PRO_5047539635" description="Transporter substrate-binding domain-containing protein" evidence="1">
    <location>
        <begin position="19"/>
        <end position="241"/>
    </location>
</feature>
<dbReference type="Proteomes" id="UP001595962">
    <property type="component" value="Unassembled WGS sequence"/>
</dbReference>
<comment type="caution">
    <text evidence="2">The sequence shown here is derived from an EMBL/GenBank/DDBJ whole genome shotgun (WGS) entry which is preliminary data.</text>
</comment>
<dbReference type="SUPFAM" id="SSF53850">
    <property type="entry name" value="Periplasmic binding protein-like II"/>
    <property type="match status" value="1"/>
</dbReference>